<dbReference type="PROSITE" id="PS00688">
    <property type="entry name" value="SIGMA54_INTERACT_3"/>
    <property type="match status" value="1"/>
</dbReference>
<dbReference type="InterPro" id="IPR035965">
    <property type="entry name" value="PAS-like_dom_sf"/>
</dbReference>
<dbReference type="SUPFAM" id="SSF55785">
    <property type="entry name" value="PYP-like sensor domain (PAS domain)"/>
    <property type="match status" value="2"/>
</dbReference>
<dbReference type="EMBL" id="CP137640">
    <property type="protein sequence ID" value="WVX83854.1"/>
    <property type="molecule type" value="Genomic_DNA"/>
</dbReference>
<dbReference type="CDD" id="cd02205">
    <property type="entry name" value="CBS_pair_SF"/>
    <property type="match status" value="1"/>
</dbReference>
<dbReference type="Pfam" id="PF25601">
    <property type="entry name" value="AAA_lid_14"/>
    <property type="match status" value="1"/>
</dbReference>
<dbReference type="Pfam" id="PF02954">
    <property type="entry name" value="HTH_8"/>
    <property type="match status" value="1"/>
</dbReference>
<keyword evidence="3" id="KW-0805">Transcription regulation</keyword>
<evidence type="ECO:0000313" key="11">
    <source>
        <dbReference type="Proteomes" id="UP001357223"/>
    </source>
</evidence>
<keyword evidence="2" id="KW-0067">ATP-binding</keyword>
<evidence type="ECO:0000256" key="4">
    <source>
        <dbReference type="ARBA" id="ARBA00023125"/>
    </source>
</evidence>
<dbReference type="PROSITE" id="PS50045">
    <property type="entry name" value="SIGMA54_INTERACT_4"/>
    <property type="match status" value="1"/>
</dbReference>
<dbReference type="Gene3D" id="3.30.450.20">
    <property type="entry name" value="PAS domain"/>
    <property type="match status" value="2"/>
</dbReference>
<keyword evidence="5" id="KW-0804">Transcription</keyword>
<dbReference type="PANTHER" id="PTHR32071">
    <property type="entry name" value="TRANSCRIPTIONAL REGULATORY PROTEIN"/>
    <property type="match status" value="1"/>
</dbReference>
<dbReference type="SMART" id="SM00382">
    <property type="entry name" value="AAA"/>
    <property type="match status" value="1"/>
</dbReference>
<keyword evidence="4" id="KW-0238">DNA-binding</keyword>
<dbReference type="SUPFAM" id="SSF46689">
    <property type="entry name" value="Homeodomain-like"/>
    <property type="match status" value="1"/>
</dbReference>
<evidence type="ECO:0000256" key="2">
    <source>
        <dbReference type="ARBA" id="ARBA00022840"/>
    </source>
</evidence>
<evidence type="ECO:0000313" key="10">
    <source>
        <dbReference type="EMBL" id="WVX83854.1"/>
    </source>
</evidence>
<dbReference type="InterPro" id="IPR058031">
    <property type="entry name" value="AAA_lid_NorR"/>
</dbReference>
<dbReference type="Gene3D" id="3.40.50.300">
    <property type="entry name" value="P-loop containing nucleotide triphosphate hydrolases"/>
    <property type="match status" value="1"/>
</dbReference>
<dbReference type="Proteomes" id="UP001357223">
    <property type="component" value="Chromosome"/>
</dbReference>
<dbReference type="InterPro" id="IPR025943">
    <property type="entry name" value="Sigma_54_int_dom_ATP-bd_2"/>
</dbReference>
<reference evidence="10 11" key="1">
    <citation type="submission" date="2023-10" db="EMBL/GenBank/DDBJ databases">
        <title>Niallia locisalis sp.nov. isolated from a salt pond sample.</title>
        <authorList>
            <person name="Li X.-J."/>
            <person name="Dong L."/>
        </authorList>
    </citation>
    <scope>NUCLEOTIDE SEQUENCE [LARGE SCALE GENOMIC DNA]</scope>
    <source>
        <strain evidence="10 11">DSM 29761</strain>
    </source>
</reference>
<dbReference type="InterPro" id="IPR002078">
    <property type="entry name" value="Sigma_54_int"/>
</dbReference>
<dbReference type="InterPro" id="IPR002197">
    <property type="entry name" value="HTH_Fis"/>
</dbReference>
<name>A0ABZ2CRX2_9BACI</name>
<feature type="domain" description="Sigma-54 factor interaction" evidence="7">
    <location>
        <begin position="381"/>
        <end position="611"/>
    </location>
</feature>
<dbReference type="PROSITE" id="PS51371">
    <property type="entry name" value="CBS"/>
    <property type="match status" value="1"/>
</dbReference>
<protein>
    <submittedName>
        <fullName evidence="10">Sigma 54-interacting transcriptional regulator</fullName>
    </submittedName>
</protein>
<dbReference type="Pfam" id="PF00158">
    <property type="entry name" value="Sigma54_activat"/>
    <property type="match status" value="1"/>
</dbReference>
<keyword evidence="11" id="KW-1185">Reference proteome</keyword>
<dbReference type="InterPro" id="IPR046342">
    <property type="entry name" value="CBS_dom_sf"/>
</dbReference>
<dbReference type="Gene3D" id="3.10.580.10">
    <property type="entry name" value="CBS-domain"/>
    <property type="match status" value="1"/>
</dbReference>
<evidence type="ECO:0000256" key="3">
    <source>
        <dbReference type="ARBA" id="ARBA00023015"/>
    </source>
</evidence>
<evidence type="ECO:0000256" key="5">
    <source>
        <dbReference type="ARBA" id="ARBA00023163"/>
    </source>
</evidence>
<evidence type="ECO:0000256" key="1">
    <source>
        <dbReference type="ARBA" id="ARBA00022741"/>
    </source>
</evidence>
<dbReference type="Pfam" id="PF13188">
    <property type="entry name" value="PAS_8"/>
    <property type="match status" value="2"/>
</dbReference>
<dbReference type="PROSITE" id="PS50112">
    <property type="entry name" value="PAS"/>
    <property type="match status" value="1"/>
</dbReference>
<dbReference type="Gene3D" id="1.10.8.60">
    <property type="match status" value="1"/>
</dbReference>
<dbReference type="SUPFAM" id="SSF52540">
    <property type="entry name" value="P-loop containing nucleoside triphosphate hydrolases"/>
    <property type="match status" value="1"/>
</dbReference>
<dbReference type="InterPro" id="IPR009057">
    <property type="entry name" value="Homeodomain-like_sf"/>
</dbReference>
<dbReference type="InterPro" id="IPR027417">
    <property type="entry name" value="P-loop_NTPase"/>
</dbReference>
<evidence type="ECO:0000259" key="8">
    <source>
        <dbReference type="PROSITE" id="PS50112"/>
    </source>
</evidence>
<feature type="domain" description="CBS" evidence="9">
    <location>
        <begin position="10"/>
        <end position="68"/>
    </location>
</feature>
<evidence type="ECO:0000259" key="7">
    <source>
        <dbReference type="PROSITE" id="PS50045"/>
    </source>
</evidence>
<accession>A0ABZ2CRX2</accession>
<keyword evidence="6" id="KW-0129">CBS domain</keyword>
<dbReference type="SUPFAM" id="SSF54631">
    <property type="entry name" value="CBS-domain pair"/>
    <property type="match status" value="1"/>
</dbReference>
<dbReference type="Gene3D" id="1.10.10.60">
    <property type="entry name" value="Homeodomain-like"/>
    <property type="match status" value="1"/>
</dbReference>
<dbReference type="InterPro" id="IPR000014">
    <property type="entry name" value="PAS"/>
</dbReference>
<keyword evidence="1" id="KW-0547">Nucleotide-binding</keyword>
<evidence type="ECO:0000256" key="6">
    <source>
        <dbReference type="PROSITE-ProRule" id="PRU00703"/>
    </source>
</evidence>
<dbReference type="InterPro" id="IPR003593">
    <property type="entry name" value="AAA+_ATPase"/>
</dbReference>
<evidence type="ECO:0000259" key="9">
    <source>
        <dbReference type="PROSITE" id="PS51371"/>
    </source>
</evidence>
<dbReference type="PRINTS" id="PR01590">
    <property type="entry name" value="HTHFIS"/>
</dbReference>
<dbReference type="PROSITE" id="PS00675">
    <property type="entry name" value="SIGMA54_INTERACT_1"/>
    <property type="match status" value="1"/>
</dbReference>
<dbReference type="Pfam" id="PF00571">
    <property type="entry name" value="CBS"/>
    <property type="match status" value="1"/>
</dbReference>
<dbReference type="SMART" id="SM00091">
    <property type="entry name" value="PAS"/>
    <property type="match status" value="2"/>
</dbReference>
<dbReference type="CDD" id="cd00130">
    <property type="entry name" value="PAS"/>
    <property type="match status" value="1"/>
</dbReference>
<dbReference type="InterPro" id="IPR000644">
    <property type="entry name" value="CBS_dom"/>
</dbReference>
<dbReference type="PANTHER" id="PTHR32071:SF57">
    <property type="entry name" value="C4-DICARBOXYLATE TRANSPORT TRANSCRIPTIONAL REGULATORY PROTEIN DCTD"/>
    <property type="match status" value="1"/>
</dbReference>
<dbReference type="InterPro" id="IPR025944">
    <property type="entry name" value="Sigma_54_int_dom_CS"/>
</dbReference>
<dbReference type="InterPro" id="IPR025662">
    <property type="entry name" value="Sigma_54_int_dom_ATP-bd_1"/>
</dbReference>
<dbReference type="RefSeq" id="WP_338452726.1">
    <property type="nucleotide sequence ID" value="NZ_CP137640.1"/>
</dbReference>
<dbReference type="CDD" id="cd00009">
    <property type="entry name" value="AAA"/>
    <property type="match status" value="1"/>
</dbReference>
<dbReference type="PROSITE" id="PS00676">
    <property type="entry name" value="SIGMA54_INTERACT_2"/>
    <property type="match status" value="1"/>
</dbReference>
<gene>
    <name evidence="10" type="ORF">R4Z09_13210</name>
</gene>
<organism evidence="10 11">
    <name type="scientific">Niallia oryzisoli</name>
    <dbReference type="NCBI Taxonomy" id="1737571"/>
    <lineage>
        <taxon>Bacteria</taxon>
        <taxon>Bacillati</taxon>
        <taxon>Bacillota</taxon>
        <taxon>Bacilli</taxon>
        <taxon>Bacillales</taxon>
        <taxon>Bacillaceae</taxon>
        <taxon>Niallia</taxon>
    </lineage>
</organism>
<feature type="domain" description="PAS" evidence="8">
    <location>
        <begin position="131"/>
        <end position="179"/>
    </location>
</feature>
<sequence>MKIETIRSFMTPVEESLTREHTLHEAIVYMNKYKLNTLPVVNSANKLIGVFTRSILYQMLLSQESMDTPIGKYIKKDIGTISEHTTVEQLEDDIAVSEVGTGFVINDEGIPIGLISKSEAVKSFLQKTRILKEQLETILQNSNLGAFMADDAQRIIFINDKLEKMIGVDERTILYKKLLDVFPDWTIPIGQNEVHFQKKIGSQTFMIRLSKYNMTNGKQGFIALFQNISELENMAQELATIKTLKSLLQTVIEHSYDGLVMINEAGKITFTSPSLLELFDLHQNQVAEFPIDEIFPHFELMKVLKTGVAEISDFMEIKGINYIVHRIPVYQDEQIIGAIGKIVYRQLHEVRETFKRYERKEMGETSTRKTPESSRFSFDEIISKDPQMEKLFKSGMKAAKGKTTILIRGESGTGKELFAHAIHSSSNRKNAPFITVNCAAIPEDLLESEFFGYEEGAFTGAKHKGKIGKFDLANGGTLFLDEIGDMSLQLQAKLLRVLQEREFYRVGGTERITVDIRIIAATNRGLEEMVEKGEFREDLFYRLNVISFEIPPLRKRKGDILLLTESFIEGLNKQNGTSITGWDPLAEQALLQHDWPGNVRELRNVCERAMVFADNGMIHVEDLPDYLLKKIGFILLLEDNKTELEKPLLERAEEMAIRVALKKADGNKSEACKLLGISRSVLYDKLKKYEVF</sequence>
<proteinExistence type="predicted"/>